<reference evidence="6" key="1">
    <citation type="submission" date="2021-06" db="EMBL/GenBank/DDBJ databases">
        <title>Candida auris outbreak in lebanese hospital.</title>
        <authorList>
            <person name="Finianos M."/>
        </authorList>
    </citation>
    <scope>NUCLEOTIDE SEQUENCE</scope>
    <source>
        <strain evidence="6">CA7LBN</strain>
    </source>
</reference>
<dbReference type="PANTHER" id="PTHR47792">
    <property type="entry name" value="PROTEIN SOK2-RELATED"/>
    <property type="match status" value="1"/>
</dbReference>
<dbReference type="InterPro" id="IPR003163">
    <property type="entry name" value="Tscrpt_reg_HTH_APSES-type"/>
</dbReference>
<dbReference type="InterPro" id="IPR036887">
    <property type="entry name" value="HTH_APSES_sf"/>
</dbReference>
<sequence length="260" mass="29611">MVFDSSYNRHFQCLTNPKPFQMGMPSEQPTQNEGLASPFQPGGYDMSAMMPEPYEDQYYHEQPLMKSKGSWLSEDRNFQLSTSMGKSSSSETTPVTPSYNYDSHSQCYYDSVSSFRLPNSSSSSVSSKANRKIIKPLVATVFWEEEDTICYQVKANGFVVSRKEKDNLVNGTKLLNVTGMSRGRRDGILKVEKGRKVIRNGSMNLKGVWIPFHRALEIARNEGVKDLLYPLFVNDIGKFYKEEGQKLYEESDDEGHRSEQ</sequence>
<dbReference type="Gene3D" id="3.10.260.10">
    <property type="entry name" value="Transcription regulator HTH, APSES-type DNA-binding domain"/>
    <property type="match status" value="1"/>
</dbReference>
<dbReference type="InterPro" id="IPR029790">
    <property type="entry name" value="EFG1/Phd1/StuA"/>
</dbReference>
<name>A0A8F2VZP5_CANAR</name>
<keyword evidence="3" id="KW-0238">DNA-binding</keyword>
<evidence type="ECO:0000256" key="2">
    <source>
        <dbReference type="ARBA" id="ARBA00023015"/>
    </source>
</evidence>
<evidence type="ECO:0000256" key="4">
    <source>
        <dbReference type="ARBA" id="ARBA00023163"/>
    </source>
</evidence>
<feature type="domain" description="HTH APSES-type" evidence="5">
    <location>
        <begin position="137"/>
        <end position="243"/>
    </location>
</feature>
<dbReference type="GO" id="GO:0003700">
    <property type="term" value="F:DNA-binding transcription factor activity"/>
    <property type="evidence" value="ECO:0007669"/>
    <property type="project" value="TreeGrafter"/>
</dbReference>
<dbReference type="SUPFAM" id="SSF54616">
    <property type="entry name" value="DNA-binding domain of Mlu1-box binding protein MBP1"/>
    <property type="match status" value="1"/>
</dbReference>
<dbReference type="InterPro" id="IPR018004">
    <property type="entry name" value="KilA/APSES_HTH"/>
</dbReference>
<comment type="similarity">
    <text evidence="1">Belongs to the EFG1/PHD1/stuA family.</text>
</comment>
<evidence type="ECO:0000313" key="6">
    <source>
        <dbReference type="EMBL" id="QWW22969.1"/>
    </source>
</evidence>
<dbReference type="Pfam" id="PF04383">
    <property type="entry name" value="KilA-N"/>
    <property type="match status" value="1"/>
</dbReference>
<dbReference type="GO" id="GO:0005634">
    <property type="term" value="C:nucleus"/>
    <property type="evidence" value="ECO:0007669"/>
    <property type="project" value="TreeGrafter"/>
</dbReference>
<dbReference type="PROSITE" id="PS51299">
    <property type="entry name" value="HTH_APSES"/>
    <property type="match status" value="1"/>
</dbReference>
<evidence type="ECO:0000256" key="1">
    <source>
        <dbReference type="ARBA" id="ARBA00007247"/>
    </source>
</evidence>
<dbReference type="GO" id="GO:0043565">
    <property type="term" value="F:sequence-specific DNA binding"/>
    <property type="evidence" value="ECO:0007669"/>
    <property type="project" value="TreeGrafter"/>
</dbReference>
<organism evidence="6">
    <name type="scientific">Candidozyma auris</name>
    <name type="common">Yeast</name>
    <name type="synonym">Candida auris</name>
    <dbReference type="NCBI Taxonomy" id="498019"/>
    <lineage>
        <taxon>Eukaryota</taxon>
        <taxon>Fungi</taxon>
        <taxon>Dikarya</taxon>
        <taxon>Ascomycota</taxon>
        <taxon>Saccharomycotina</taxon>
        <taxon>Pichiomycetes</taxon>
        <taxon>Metschnikowiaceae</taxon>
        <taxon>Candidozyma</taxon>
    </lineage>
</organism>
<keyword evidence="2" id="KW-0805">Transcription regulation</keyword>
<proteinExistence type="inferred from homology"/>
<dbReference type="EMBL" id="CP076750">
    <property type="protein sequence ID" value="QWW22969.1"/>
    <property type="molecule type" value="Genomic_DNA"/>
</dbReference>
<dbReference type="GO" id="GO:0045944">
    <property type="term" value="P:positive regulation of transcription by RNA polymerase II"/>
    <property type="evidence" value="ECO:0007669"/>
    <property type="project" value="TreeGrafter"/>
</dbReference>
<protein>
    <recommendedName>
        <fullName evidence="5">HTH APSES-type domain-containing protein</fullName>
    </recommendedName>
</protein>
<dbReference type="SMART" id="SM01252">
    <property type="entry name" value="KilA-N"/>
    <property type="match status" value="1"/>
</dbReference>
<gene>
    <name evidence="6" type="ORF">CA7LBN_001770</name>
</gene>
<dbReference type="Proteomes" id="UP000825438">
    <property type="component" value="Chromosome II"/>
</dbReference>
<dbReference type="AlphaFoldDB" id="A0A8F2VZP5"/>
<evidence type="ECO:0000256" key="3">
    <source>
        <dbReference type="ARBA" id="ARBA00023125"/>
    </source>
</evidence>
<dbReference type="PANTHER" id="PTHR47792:SF1">
    <property type="entry name" value="PROTEIN SOK2-RELATED"/>
    <property type="match status" value="1"/>
</dbReference>
<accession>A0A8F2VZP5</accession>
<keyword evidence="4" id="KW-0804">Transcription</keyword>
<evidence type="ECO:0000259" key="5">
    <source>
        <dbReference type="PROSITE" id="PS51299"/>
    </source>
</evidence>